<name>A0AAJ1WGR0_9BACI</name>
<protein>
    <submittedName>
        <fullName evidence="1">Uncharacterized protein</fullName>
    </submittedName>
</protein>
<keyword evidence="2" id="KW-1185">Reference proteome</keyword>
<dbReference type="Proteomes" id="UP001237207">
    <property type="component" value="Unassembled WGS sequence"/>
</dbReference>
<reference evidence="1" key="1">
    <citation type="submission" date="2023-07" db="EMBL/GenBank/DDBJ databases">
        <title>Genomic Encyclopedia of Type Strains, Phase IV (KMG-IV): sequencing the most valuable type-strain genomes for metagenomic binning, comparative biology and taxonomic classification.</title>
        <authorList>
            <person name="Goeker M."/>
        </authorList>
    </citation>
    <scope>NUCLEOTIDE SEQUENCE</scope>
    <source>
        <strain evidence="1">DSM 23947</strain>
    </source>
</reference>
<evidence type="ECO:0000313" key="1">
    <source>
        <dbReference type="EMBL" id="MDQ0215372.1"/>
    </source>
</evidence>
<sequence length="323" mass="38377">MSKKGSNKEAIFAIYLKDYYKGWKELLDFELSNIVLEQRHANSNIDLSAVNLIRRLGIYMEIQLTKANKKYLRRIQTMMNRYHESVIIWVAHSFDKALLQELEDWMAKHNKQYIDFYALTISEEALKELHSLNQLYKLDVYNKMPVLNDIDNLLQVEYKLINLHKTHCGSVPIEPPIYDFSRSDDVKKMLLSVLNKRMPYYLNFHYRKKANLHDHVLTVGSGRSNISYRTSVKNAKSLAFVELYFDSSREDDYEEFTKMEQTIRQKVHPQIQFENRRIGVYFQPLETYKGTFEKIAEIFELFIQFFSPYLYGGKDIKVTRGQE</sequence>
<evidence type="ECO:0000313" key="2">
    <source>
        <dbReference type="Proteomes" id="UP001237207"/>
    </source>
</evidence>
<organism evidence="1 2">
    <name type="scientific">Oikeobacillus pervagus</name>
    <dbReference type="NCBI Taxonomy" id="1325931"/>
    <lineage>
        <taxon>Bacteria</taxon>
        <taxon>Bacillati</taxon>
        <taxon>Bacillota</taxon>
        <taxon>Bacilli</taxon>
        <taxon>Bacillales</taxon>
        <taxon>Bacillaceae</taxon>
        <taxon>Oikeobacillus</taxon>
    </lineage>
</organism>
<comment type="caution">
    <text evidence="1">The sequence shown here is derived from an EMBL/GenBank/DDBJ whole genome shotgun (WGS) entry which is preliminary data.</text>
</comment>
<accession>A0AAJ1WGR0</accession>
<dbReference type="AlphaFoldDB" id="A0AAJ1WGR0"/>
<dbReference type="RefSeq" id="WP_307257370.1">
    <property type="nucleotide sequence ID" value="NZ_JAUSUC010000019.1"/>
</dbReference>
<proteinExistence type="predicted"/>
<gene>
    <name evidence="1" type="ORF">J2S13_001785</name>
</gene>
<dbReference type="EMBL" id="JAUSUC010000019">
    <property type="protein sequence ID" value="MDQ0215372.1"/>
    <property type="molecule type" value="Genomic_DNA"/>
</dbReference>